<reference evidence="2 3" key="1">
    <citation type="submission" date="2016-10" db="EMBL/GenBank/DDBJ databases">
        <authorList>
            <person name="de Groot N.N."/>
        </authorList>
    </citation>
    <scope>NUCLEOTIDE SEQUENCE [LARGE SCALE GENOMIC DNA]</scope>
    <source>
        <strain evidence="2 3">CGMCC 1.12333</strain>
    </source>
</reference>
<keyword evidence="1" id="KW-0732">Signal</keyword>
<name>A0A1I7IUI7_9FLAO</name>
<dbReference type="STRING" id="1224947.SAMN05216480_12214"/>
<protein>
    <recommendedName>
        <fullName evidence="4">DUF4468 domain-containing protein</fullName>
    </recommendedName>
</protein>
<sequence>MKPHIVYLFILCTLSFLNLNAQATNENEIKTFYLQPIFGFDLSLGEDKQKVFEKFHDSHGVNEGEFTVDTLWNTLVTEFKISLFNHEKTKVKYILAFENETLDYYQIYFSIGSDYNHFWKLIDILKKEDKYNVNQFLYNEKKFVYIDFTDDIIYRKVTCSRCDSKYFCVRIDAYIKKA</sequence>
<dbReference type="AlphaFoldDB" id="A0A1I7IUI7"/>
<gene>
    <name evidence="2" type="ORF">SAMN05216480_12214</name>
</gene>
<dbReference type="EMBL" id="FPBK01000022">
    <property type="protein sequence ID" value="SFU76551.1"/>
    <property type="molecule type" value="Genomic_DNA"/>
</dbReference>
<evidence type="ECO:0000313" key="3">
    <source>
        <dbReference type="Proteomes" id="UP000199138"/>
    </source>
</evidence>
<dbReference type="OrthoDB" id="9952451at2"/>
<dbReference type="Proteomes" id="UP000199138">
    <property type="component" value="Unassembled WGS sequence"/>
</dbReference>
<dbReference type="RefSeq" id="WP_093026523.1">
    <property type="nucleotide sequence ID" value="NZ_FPBK01000022.1"/>
</dbReference>
<evidence type="ECO:0000256" key="1">
    <source>
        <dbReference type="SAM" id="SignalP"/>
    </source>
</evidence>
<organism evidence="2 3">
    <name type="scientific">Pustulibacterium marinum</name>
    <dbReference type="NCBI Taxonomy" id="1224947"/>
    <lineage>
        <taxon>Bacteria</taxon>
        <taxon>Pseudomonadati</taxon>
        <taxon>Bacteroidota</taxon>
        <taxon>Flavobacteriia</taxon>
        <taxon>Flavobacteriales</taxon>
        <taxon>Flavobacteriaceae</taxon>
        <taxon>Pustulibacterium</taxon>
    </lineage>
</organism>
<proteinExistence type="predicted"/>
<evidence type="ECO:0000313" key="2">
    <source>
        <dbReference type="EMBL" id="SFU76551.1"/>
    </source>
</evidence>
<feature type="signal peptide" evidence="1">
    <location>
        <begin position="1"/>
        <end position="23"/>
    </location>
</feature>
<accession>A0A1I7IUI7</accession>
<feature type="chain" id="PRO_5011505396" description="DUF4468 domain-containing protein" evidence="1">
    <location>
        <begin position="24"/>
        <end position="178"/>
    </location>
</feature>
<keyword evidence="3" id="KW-1185">Reference proteome</keyword>
<evidence type="ECO:0008006" key="4">
    <source>
        <dbReference type="Google" id="ProtNLM"/>
    </source>
</evidence>